<evidence type="ECO:0000313" key="1">
    <source>
        <dbReference type="RefSeq" id="XP_016991786.1"/>
    </source>
</evidence>
<proteinExistence type="predicted"/>
<dbReference type="RefSeq" id="XP_016991786.1">
    <property type="nucleotide sequence ID" value="XM_017136297.1"/>
</dbReference>
<protein>
    <submittedName>
        <fullName evidence="1">Homeobox protein orthopedia-like</fullName>
    </submittedName>
</protein>
<dbReference type="OrthoDB" id="6159439at2759"/>
<sequence length="100" mass="10367">MGDGLCGTGMFGGDRWSVGVNPMTAGFGQLNQSSPLSSSLNSGLNSGINMGSALGAGSYQHYGLNALGRCCATSPPSEKPLPRSHAREFSICMRLTKAKR</sequence>
<organism evidence="1">
    <name type="scientific">Drosophila rhopaloa</name>
    <name type="common">Fruit fly</name>
    <dbReference type="NCBI Taxonomy" id="1041015"/>
    <lineage>
        <taxon>Eukaryota</taxon>
        <taxon>Metazoa</taxon>
        <taxon>Ecdysozoa</taxon>
        <taxon>Arthropoda</taxon>
        <taxon>Hexapoda</taxon>
        <taxon>Insecta</taxon>
        <taxon>Pterygota</taxon>
        <taxon>Neoptera</taxon>
        <taxon>Endopterygota</taxon>
        <taxon>Diptera</taxon>
        <taxon>Brachycera</taxon>
        <taxon>Muscomorpha</taxon>
        <taxon>Ephydroidea</taxon>
        <taxon>Drosophilidae</taxon>
        <taxon>Drosophila</taxon>
        <taxon>Sophophora</taxon>
    </lineage>
</organism>
<reference evidence="1" key="1">
    <citation type="submission" date="2025-08" db="UniProtKB">
        <authorList>
            <consortium name="RefSeq"/>
        </authorList>
    </citation>
    <scope>IDENTIFICATION</scope>
</reference>
<accession>A0A6P4G2N6</accession>
<name>A0A6P4G2N6_DRORH</name>
<gene>
    <name evidence="1" type="primary">LOC108053595</name>
</gene>
<dbReference type="AlphaFoldDB" id="A0A6P4G2N6"/>